<organism evidence="3 4">
    <name type="scientific">Natronoglomus mannanivorans</name>
    <dbReference type="NCBI Taxonomy" id="2979990"/>
    <lineage>
        <taxon>Archaea</taxon>
        <taxon>Methanobacteriati</taxon>
        <taxon>Methanobacteriota</taxon>
        <taxon>Stenosarchaea group</taxon>
        <taxon>Halobacteria</taxon>
        <taxon>Halobacteriales</taxon>
        <taxon>Natrialbaceae</taxon>
        <taxon>Natronoglomus</taxon>
    </lineage>
</organism>
<feature type="transmembrane region" description="Helical" evidence="1">
    <location>
        <begin position="12"/>
        <end position="32"/>
    </location>
</feature>
<accession>A0AAP3E191</accession>
<protein>
    <recommendedName>
        <fullName evidence="2">DUF8151 domain-containing protein</fullName>
    </recommendedName>
</protein>
<proteinExistence type="predicted"/>
<keyword evidence="1" id="KW-0812">Transmembrane</keyword>
<dbReference type="EMBL" id="JAOPKA010000003">
    <property type="protein sequence ID" value="MCU4741188.1"/>
    <property type="molecule type" value="Genomic_DNA"/>
</dbReference>
<dbReference type="InterPro" id="IPR058464">
    <property type="entry name" value="DUF8151"/>
</dbReference>
<evidence type="ECO:0000313" key="4">
    <source>
        <dbReference type="Proteomes" id="UP001321018"/>
    </source>
</evidence>
<keyword evidence="1" id="KW-0472">Membrane</keyword>
<gene>
    <name evidence="3" type="ORF">OB960_07220</name>
</gene>
<evidence type="ECO:0000256" key="1">
    <source>
        <dbReference type="SAM" id="Phobius"/>
    </source>
</evidence>
<comment type="caution">
    <text evidence="3">The sequence shown here is derived from an EMBL/GenBank/DDBJ whole genome shotgun (WGS) entry which is preliminary data.</text>
</comment>
<keyword evidence="1" id="KW-1133">Transmembrane helix</keyword>
<dbReference type="RefSeq" id="WP_338003018.1">
    <property type="nucleotide sequence ID" value="NZ_JAOPKA010000003.1"/>
</dbReference>
<feature type="domain" description="DUF8151" evidence="2">
    <location>
        <begin position="8"/>
        <end position="75"/>
    </location>
</feature>
<dbReference type="Proteomes" id="UP001321018">
    <property type="component" value="Unassembled WGS sequence"/>
</dbReference>
<feature type="transmembrane region" description="Helical" evidence="1">
    <location>
        <begin position="47"/>
        <end position="66"/>
    </location>
</feature>
<evidence type="ECO:0000313" key="3">
    <source>
        <dbReference type="EMBL" id="MCU4741188.1"/>
    </source>
</evidence>
<evidence type="ECO:0000259" key="2">
    <source>
        <dbReference type="Pfam" id="PF26478"/>
    </source>
</evidence>
<reference evidence="3" key="1">
    <citation type="submission" date="2022-09" db="EMBL/GenBank/DDBJ databases">
        <title>Enrichment on poylsaccharides allowed isolation of novel metabolic and taxonomic groups of Haloarchaea.</title>
        <authorList>
            <person name="Sorokin D.Y."/>
            <person name="Elcheninov A.G."/>
            <person name="Khizhniak T.V."/>
            <person name="Kolganova T.V."/>
            <person name="Kublanov I.V."/>
        </authorList>
    </citation>
    <scope>NUCLEOTIDE SEQUENCE</scope>
    <source>
        <strain evidence="3">AArc-xg1-1</strain>
    </source>
</reference>
<name>A0AAP3E191_9EURY</name>
<sequence length="76" mass="7893">MGMFGSGALAEAISLVVYSIVAAVLTIGGLFVEYTSVQYLGTGEQVVAFWLAAIGAVLLYAGLYGIGYKKLLARVS</sequence>
<dbReference type="Pfam" id="PF26478">
    <property type="entry name" value="DUF8151"/>
    <property type="match status" value="1"/>
</dbReference>
<dbReference type="AlphaFoldDB" id="A0AAP3E191"/>